<evidence type="ECO:0000313" key="4">
    <source>
        <dbReference type="EMBL" id="CCF86136.1"/>
    </source>
</evidence>
<dbReference type="EMBL" id="CAGS01000711">
    <property type="protein sequence ID" value="CCF86136.1"/>
    <property type="molecule type" value="Genomic_DNA"/>
</dbReference>
<dbReference type="AlphaFoldDB" id="I4EN73"/>
<reference evidence="4 5" key="1">
    <citation type="journal article" date="2012" name="ISME J.">
        <title>Nitrification expanded: discovery, physiology and genomics of a nitrite-oxidizing bacterium from the phylum Chloroflexi.</title>
        <authorList>
            <person name="Sorokin D.Y."/>
            <person name="Lucker S."/>
            <person name="Vejmelkova D."/>
            <person name="Kostrikina N.A."/>
            <person name="Kleerebezem R."/>
            <person name="Rijpstra W.I."/>
            <person name="Damste J.S."/>
            <person name="Le Paslier D."/>
            <person name="Muyzer G."/>
            <person name="Wagner M."/>
            <person name="van Loosdrecht M.C."/>
            <person name="Daims H."/>
        </authorList>
    </citation>
    <scope>NUCLEOTIDE SEQUENCE [LARGE SCALE GENOMIC DNA]</scope>
    <source>
        <strain evidence="5">none</strain>
    </source>
</reference>
<keyword evidence="5" id="KW-1185">Reference proteome</keyword>
<dbReference type="Proteomes" id="UP000004221">
    <property type="component" value="Unassembled WGS sequence"/>
</dbReference>
<evidence type="ECO:0000256" key="1">
    <source>
        <dbReference type="ARBA" id="ARBA00023239"/>
    </source>
</evidence>
<dbReference type="GO" id="GO:0005737">
    <property type="term" value="C:cytoplasm"/>
    <property type="evidence" value="ECO:0007669"/>
    <property type="project" value="TreeGrafter"/>
</dbReference>
<keyword evidence="4" id="KW-0378">Hydrolase</keyword>
<proteinExistence type="predicted"/>
<dbReference type="Gene3D" id="3.20.20.140">
    <property type="entry name" value="Metal-dependent hydrolases"/>
    <property type="match status" value="1"/>
</dbReference>
<dbReference type="InterPro" id="IPR032466">
    <property type="entry name" value="Metal_Hydrolase"/>
</dbReference>
<feature type="domain" description="Amidohydrolase-related" evidence="3">
    <location>
        <begin position="41"/>
        <end position="316"/>
    </location>
</feature>
<dbReference type="RefSeq" id="WP_008481778.1">
    <property type="nucleotide sequence ID" value="NZ_CAGS01000711.1"/>
</dbReference>
<accession>I4EN73</accession>
<evidence type="ECO:0000259" key="3">
    <source>
        <dbReference type="Pfam" id="PF04909"/>
    </source>
</evidence>
<dbReference type="GO" id="GO:0019748">
    <property type="term" value="P:secondary metabolic process"/>
    <property type="evidence" value="ECO:0007669"/>
    <property type="project" value="TreeGrafter"/>
</dbReference>
<dbReference type="SUPFAM" id="SSF51556">
    <property type="entry name" value="Metallo-dependent hydrolases"/>
    <property type="match status" value="1"/>
</dbReference>
<dbReference type="PANTHER" id="PTHR21240">
    <property type="entry name" value="2-AMINO-3-CARBOXYLMUCONATE-6-SEMIALDEHYDE DECARBOXYLASE"/>
    <property type="match status" value="1"/>
</dbReference>
<dbReference type="Pfam" id="PF04909">
    <property type="entry name" value="Amidohydro_2"/>
    <property type="match status" value="1"/>
</dbReference>
<protein>
    <submittedName>
        <fullName evidence="4">Amidohydrolase 2</fullName>
    </submittedName>
</protein>
<dbReference type="InterPro" id="IPR032465">
    <property type="entry name" value="ACMSD"/>
</dbReference>
<feature type="region of interest" description="Disordered" evidence="2">
    <location>
        <begin position="1"/>
        <end position="34"/>
    </location>
</feature>
<sequence>MTGSNPNVSDPPERAGSGHRPVSQPSTDLEATSAAGTGPIVDAHTHIFPPEICEGRHHYTPRDLWFEHLYEHPGALLVHAEELIASMRAAGISRSVACGFPWRDPGLCREHNDYLAAAAAAYPDAISWLGTVSPMSRDAAAEVERCFALGAAGIGELNADAQEFDFREPDALAPVVEVCRAYGKPLLLHVSEPLGHAYRGKGTATPERFVRFLARYPDLPVIAAHWGGGLPFYELMPEIAVLARNVVYDSAASTYLYRFEVFRAVLDIVGPERVMMASDFPVLKQGRFLRKTLAANLHPAEVPLVVGGTAIRVFDLPERGANRD</sequence>
<evidence type="ECO:0000256" key="2">
    <source>
        <dbReference type="SAM" id="MobiDB-lite"/>
    </source>
</evidence>
<dbReference type="GO" id="GO:0016787">
    <property type="term" value="F:hydrolase activity"/>
    <property type="evidence" value="ECO:0007669"/>
    <property type="project" value="UniProtKB-KW"/>
</dbReference>
<gene>
    <name evidence="4" type="ORF">NITHO_760015</name>
</gene>
<dbReference type="InterPro" id="IPR006680">
    <property type="entry name" value="Amidohydro-rel"/>
</dbReference>
<dbReference type="PANTHER" id="PTHR21240:SF28">
    <property type="entry name" value="ISO-OROTATE DECARBOXYLASE (EUROFUNG)"/>
    <property type="match status" value="1"/>
</dbReference>
<evidence type="ECO:0000313" key="5">
    <source>
        <dbReference type="Proteomes" id="UP000004221"/>
    </source>
</evidence>
<keyword evidence="1" id="KW-0456">Lyase</keyword>
<organism evidence="4 5">
    <name type="scientific">Nitrolancea hollandica Lb</name>
    <dbReference type="NCBI Taxonomy" id="1129897"/>
    <lineage>
        <taxon>Bacteria</taxon>
        <taxon>Pseudomonadati</taxon>
        <taxon>Thermomicrobiota</taxon>
        <taxon>Thermomicrobia</taxon>
        <taxon>Sphaerobacterales</taxon>
        <taxon>Sphaerobacterineae</taxon>
        <taxon>Sphaerobacteraceae</taxon>
        <taxon>Nitrolancea</taxon>
    </lineage>
</organism>
<name>I4EN73_9BACT</name>
<comment type="caution">
    <text evidence="4">The sequence shown here is derived from an EMBL/GenBank/DDBJ whole genome shotgun (WGS) entry which is preliminary data.</text>
</comment>
<dbReference type="GO" id="GO:0016831">
    <property type="term" value="F:carboxy-lyase activity"/>
    <property type="evidence" value="ECO:0007669"/>
    <property type="project" value="InterPro"/>
</dbReference>